<dbReference type="Gene3D" id="3.30.420.40">
    <property type="match status" value="2"/>
</dbReference>
<dbReference type="CDD" id="cd24032">
    <property type="entry name" value="ASKHA_NBD_TsaB"/>
    <property type="match status" value="1"/>
</dbReference>
<name>A0ABY4EA33_VITST</name>
<dbReference type="RefSeq" id="WP_019958220.1">
    <property type="nucleotide sequence ID" value="NZ_CP091512.1"/>
</dbReference>
<dbReference type="PANTHER" id="PTHR11735:SF11">
    <property type="entry name" value="TRNA THREONYLCARBAMOYLADENOSINE BIOSYNTHESIS PROTEIN TSAB"/>
    <property type="match status" value="1"/>
</dbReference>
<proteinExistence type="predicted"/>
<dbReference type="PANTHER" id="PTHR11735">
    <property type="entry name" value="TRNA N6-ADENOSINE THREONYLCARBAMOYLTRANSFERASE"/>
    <property type="match status" value="1"/>
</dbReference>
<dbReference type="InterPro" id="IPR043129">
    <property type="entry name" value="ATPase_NBD"/>
</dbReference>
<dbReference type="InterPro" id="IPR000905">
    <property type="entry name" value="Gcp-like_dom"/>
</dbReference>
<dbReference type="Proteomes" id="UP000832034">
    <property type="component" value="Chromosome"/>
</dbReference>
<gene>
    <name evidence="2" type="primary">tsaB</name>
    <name evidence="2" type="ORF">LVJ81_11210</name>
</gene>
<dbReference type="InterPro" id="IPR022496">
    <property type="entry name" value="T6A_TsaB"/>
</dbReference>
<evidence type="ECO:0000313" key="3">
    <source>
        <dbReference type="Proteomes" id="UP000832034"/>
    </source>
</evidence>
<reference evidence="2" key="1">
    <citation type="submission" date="2021-12" db="EMBL/GenBank/DDBJ databases">
        <authorList>
            <person name="Veyrier F.J."/>
        </authorList>
    </citation>
    <scope>NUCLEOTIDE SEQUENCE</scope>
    <source>
        <strain evidence="2">SAG 1488-6</strain>
    </source>
</reference>
<keyword evidence="2" id="KW-0012">Acyltransferase</keyword>
<organism evidence="2 3">
    <name type="scientific">Vitreoscilla stercoraria</name>
    <dbReference type="NCBI Taxonomy" id="61"/>
    <lineage>
        <taxon>Bacteria</taxon>
        <taxon>Pseudomonadati</taxon>
        <taxon>Pseudomonadota</taxon>
        <taxon>Betaproteobacteria</taxon>
        <taxon>Neisseriales</taxon>
        <taxon>Neisseriaceae</taxon>
        <taxon>Vitreoscilla</taxon>
    </lineage>
</organism>
<dbReference type="Pfam" id="PF00814">
    <property type="entry name" value="TsaD"/>
    <property type="match status" value="1"/>
</dbReference>
<dbReference type="EMBL" id="CP091512">
    <property type="protein sequence ID" value="UOO92173.1"/>
    <property type="molecule type" value="Genomic_DNA"/>
</dbReference>
<evidence type="ECO:0000313" key="2">
    <source>
        <dbReference type="EMBL" id="UOO92173.1"/>
    </source>
</evidence>
<dbReference type="SUPFAM" id="SSF53067">
    <property type="entry name" value="Actin-like ATPase domain"/>
    <property type="match status" value="2"/>
</dbReference>
<evidence type="ECO:0000259" key="1">
    <source>
        <dbReference type="Pfam" id="PF00814"/>
    </source>
</evidence>
<reference evidence="2" key="2">
    <citation type="journal article" date="2022" name="Res Sq">
        <title>Evolution of multicellular longitudinally dividing oral cavity symbionts (Neisseriaceae).</title>
        <authorList>
            <person name="Nyongesa S."/>
            <person name="Weber P."/>
            <person name="Bernet E."/>
            <person name="Pullido F."/>
            <person name="Nieckarz M."/>
            <person name="Delaby M."/>
            <person name="Nieves C."/>
            <person name="Viehboeck T."/>
            <person name="Krause N."/>
            <person name="Rivera-Millot A."/>
            <person name="Nakamura A."/>
            <person name="Vischer N."/>
            <person name="VanNieuwenhze M."/>
            <person name="Brun Y."/>
            <person name="Cava F."/>
            <person name="Bulgheresi S."/>
            <person name="Veyrier F."/>
        </authorList>
    </citation>
    <scope>NUCLEOTIDE SEQUENCE</scope>
    <source>
        <strain evidence="2">SAG 1488-6</strain>
    </source>
</reference>
<dbReference type="EC" id="2.3.1.234" evidence="2"/>
<sequence>MNADFSRPVLAIDTSTSYLSLAIYAQGQTWSHHEEVGTKQSALILPALDALLKQASLSRQDLGCIVYAQGPGAFTGLRIGLGVAQGLALAQNLPLIGIDCLEAIASLATNEAYVLAASDARMGEVFYAWFNTQNLTRLSEDMVGKAQDIALPEGITTATGIGNAYNVYAEQLPVTGRSDMPTAVDYLNLALSGRFEATDASAVHLRYVRNKVALTAIEQAARKTC</sequence>
<keyword evidence="2" id="KW-0808">Transferase</keyword>
<dbReference type="GO" id="GO:0061711">
    <property type="term" value="F:tRNA N(6)-L-threonylcarbamoyladenine synthase activity"/>
    <property type="evidence" value="ECO:0007669"/>
    <property type="project" value="UniProtKB-EC"/>
</dbReference>
<accession>A0ABY4EA33</accession>
<dbReference type="NCBIfam" id="TIGR03725">
    <property type="entry name" value="T6A_YeaZ"/>
    <property type="match status" value="1"/>
</dbReference>
<keyword evidence="3" id="KW-1185">Reference proteome</keyword>
<feature type="domain" description="Gcp-like" evidence="1">
    <location>
        <begin position="40"/>
        <end position="146"/>
    </location>
</feature>
<protein>
    <submittedName>
        <fullName evidence="2">tRNA (Adenosine(37)-N6)-threonylcarbamoyltransferase complex dimerization subunit type 1 TsaB</fullName>
        <ecNumber evidence="2">2.3.1.234</ecNumber>
    </submittedName>
</protein>